<dbReference type="Proteomes" id="UP000319502">
    <property type="component" value="Unassembled WGS sequence"/>
</dbReference>
<sequence length="133" mass="14562">MPYLHLRLAAAASDTLAEKASAVLLEHTTTLLGKKPDVTAIRVEFVDPKYWRIGGTPLVKSGRGAFHLDIKITDGTNTKAQKASYVQRVFDDLSALLPACDPTSYIVIDDVRADAWGFGGRTQEARFIQSQTL</sequence>
<accession>A0A557QYU8</accession>
<dbReference type="InterPro" id="IPR014347">
    <property type="entry name" value="Tautomerase/MIF_sf"/>
</dbReference>
<feature type="domain" description="4-oxalocrotonate tautomerase-like" evidence="3">
    <location>
        <begin position="67"/>
        <end position="122"/>
    </location>
</feature>
<evidence type="ECO:0000256" key="1">
    <source>
        <dbReference type="ARBA" id="ARBA00006723"/>
    </source>
</evidence>
<comment type="similarity">
    <text evidence="1">Belongs to the 4-oxalocrotonate tautomerase family.</text>
</comment>
<gene>
    <name evidence="4" type="ORF">FHP91_06685</name>
</gene>
<dbReference type="SUPFAM" id="SSF55331">
    <property type="entry name" value="Tautomerase/MIF"/>
    <property type="match status" value="1"/>
</dbReference>
<proteinExistence type="inferred from homology"/>
<evidence type="ECO:0000313" key="5">
    <source>
        <dbReference type="Proteomes" id="UP000319502"/>
    </source>
</evidence>
<dbReference type="Pfam" id="PF01361">
    <property type="entry name" value="Tautomerase"/>
    <property type="match status" value="1"/>
</dbReference>
<keyword evidence="2" id="KW-0413">Isomerase</keyword>
<dbReference type="AlphaFoldDB" id="A0A557QYU8"/>
<dbReference type="GO" id="GO:0016853">
    <property type="term" value="F:isomerase activity"/>
    <property type="evidence" value="ECO:0007669"/>
    <property type="project" value="UniProtKB-KW"/>
</dbReference>
<dbReference type="InterPro" id="IPR004370">
    <property type="entry name" value="4-OT-like_dom"/>
</dbReference>
<dbReference type="PANTHER" id="PTHR35530:SF2">
    <property type="entry name" value="BSL4019 PROTEIN"/>
    <property type="match status" value="1"/>
</dbReference>
<dbReference type="PANTHER" id="PTHR35530">
    <property type="entry name" value="TAUTOMERASE-RELATED"/>
    <property type="match status" value="1"/>
</dbReference>
<dbReference type="RefSeq" id="WP_144308846.1">
    <property type="nucleotide sequence ID" value="NZ_VMNK01000005.1"/>
</dbReference>
<protein>
    <submittedName>
        <fullName evidence="4">4-oxalocrotonate tautomerase</fullName>
    </submittedName>
</protein>
<organism evidence="4 5">
    <name type="scientific">Denitromonas halophila</name>
    <dbReference type="NCBI Taxonomy" id="1629404"/>
    <lineage>
        <taxon>Bacteria</taxon>
        <taxon>Pseudomonadati</taxon>
        <taxon>Pseudomonadota</taxon>
        <taxon>Betaproteobacteria</taxon>
        <taxon>Rhodocyclales</taxon>
        <taxon>Zoogloeaceae</taxon>
        <taxon>Denitromonas</taxon>
    </lineage>
</organism>
<name>A0A557QYU8_9RHOO</name>
<comment type="caution">
    <text evidence="4">The sequence shown here is derived from an EMBL/GenBank/DDBJ whole genome shotgun (WGS) entry which is preliminary data.</text>
</comment>
<dbReference type="EMBL" id="VMNK01000005">
    <property type="protein sequence ID" value="TVO58078.1"/>
    <property type="molecule type" value="Genomic_DNA"/>
</dbReference>
<evidence type="ECO:0000259" key="3">
    <source>
        <dbReference type="Pfam" id="PF01361"/>
    </source>
</evidence>
<dbReference type="OrthoDB" id="8561934at2"/>
<keyword evidence="5" id="KW-1185">Reference proteome</keyword>
<evidence type="ECO:0000313" key="4">
    <source>
        <dbReference type="EMBL" id="TVO58078.1"/>
    </source>
</evidence>
<evidence type="ECO:0000256" key="2">
    <source>
        <dbReference type="ARBA" id="ARBA00023235"/>
    </source>
</evidence>
<dbReference type="Gene3D" id="3.30.429.10">
    <property type="entry name" value="Macrophage Migration Inhibitory Factor"/>
    <property type="match status" value="1"/>
</dbReference>
<reference evidence="4 5" key="1">
    <citation type="submission" date="2019-07" db="EMBL/GenBank/DDBJ databases">
        <title>The pathways for chlorine oxyanion respiration interact through the shared metabolite chlorate.</title>
        <authorList>
            <person name="Barnum T.P."/>
            <person name="Cheng Y."/>
            <person name="Hill K.A."/>
            <person name="Lucas L.N."/>
            <person name="Carlson H.K."/>
            <person name="Coates J.D."/>
        </authorList>
    </citation>
    <scope>NUCLEOTIDE SEQUENCE [LARGE SCALE GENOMIC DNA]</scope>
    <source>
        <strain evidence="4 5">SFB-3</strain>
    </source>
</reference>